<reference evidence="1 2" key="1">
    <citation type="submission" date="2018-08" db="EMBL/GenBank/DDBJ databases">
        <title>Microbacterium lemovicicum sp. nov., a bacterium isolated from a natural uranium-rich soil.</title>
        <authorList>
            <person name="ORTET P."/>
        </authorList>
    </citation>
    <scope>NUCLEOTIDE SEQUENCE [LARGE SCALE GENOMIC DNA]</scope>
    <source>
        <strain evidence="1 2">Viu22</strain>
    </source>
</reference>
<proteinExistence type="predicted"/>
<gene>
    <name evidence="1" type="ORF">CVS47_00591</name>
</gene>
<dbReference type="OrthoDB" id="3194844at2"/>
<sequence>MSIKPVMRELRQAVLDGMRHTDLKLSQLTTNLDNHLDSIVRAVRDVDTFDADSVSDATARGWLGDIIARRGRRTDAGWHFLPKRDRDAAAHVPEYPGEYVLDLHGSPQQVQGGDGTMMDASTFADVVRRRTDWDGQTPIRLFSCDTGADPNGFAQQLSNDLGVDVTAPTTPVWSQPNGAPFVTDLDPVTGAPVWPPSGTWVHFSPQNGGRP</sequence>
<name>A0A3Q9J1X2_9MICO</name>
<organism evidence="1 2">
    <name type="scientific">Microbacterium lemovicicum</name>
    <dbReference type="NCBI Taxonomy" id="1072463"/>
    <lineage>
        <taxon>Bacteria</taxon>
        <taxon>Bacillati</taxon>
        <taxon>Actinomycetota</taxon>
        <taxon>Actinomycetes</taxon>
        <taxon>Micrococcales</taxon>
        <taxon>Microbacteriaceae</taxon>
        <taxon>Microbacterium</taxon>
    </lineage>
</organism>
<evidence type="ECO:0008006" key="3">
    <source>
        <dbReference type="Google" id="ProtNLM"/>
    </source>
</evidence>
<keyword evidence="2" id="KW-1185">Reference proteome</keyword>
<dbReference type="KEGG" id="mlv:CVS47_00591"/>
<accession>A0A3Q9J1X2</accession>
<dbReference type="Proteomes" id="UP000276888">
    <property type="component" value="Chromosome"/>
</dbReference>
<dbReference type="AlphaFoldDB" id="A0A3Q9J1X2"/>
<protein>
    <recommendedName>
        <fullName evidence="3">DUF4347 domain-containing protein</fullName>
    </recommendedName>
</protein>
<evidence type="ECO:0000313" key="1">
    <source>
        <dbReference type="EMBL" id="AZS35993.1"/>
    </source>
</evidence>
<evidence type="ECO:0000313" key="2">
    <source>
        <dbReference type="Proteomes" id="UP000276888"/>
    </source>
</evidence>
<dbReference type="RefSeq" id="WP_127094742.1">
    <property type="nucleotide sequence ID" value="NZ_CP031423.1"/>
</dbReference>
<dbReference type="EMBL" id="CP031423">
    <property type="protein sequence ID" value="AZS35993.1"/>
    <property type="molecule type" value="Genomic_DNA"/>
</dbReference>